<evidence type="ECO:0000313" key="8">
    <source>
        <dbReference type="Proteomes" id="UP000019482"/>
    </source>
</evidence>
<dbReference type="InterPro" id="IPR001046">
    <property type="entry name" value="NRAMP_fam"/>
</dbReference>
<proteinExistence type="predicted"/>
<dbReference type="InterPro" id="IPR006016">
    <property type="entry name" value="UspA"/>
</dbReference>
<dbReference type="Proteomes" id="UP000019482">
    <property type="component" value="Unassembled WGS sequence"/>
</dbReference>
<feature type="transmembrane region" description="Helical" evidence="5">
    <location>
        <begin position="163"/>
        <end position="182"/>
    </location>
</feature>
<sequence>MPHNLYLHSSIVQTRNINKTEHGLKQAIKFSNLDSLFALNLAFLVNAGILILAASVFHRSGNYGVDDILQTHKLLEPILGNTLVPILFGIALIAAGQSSTITGTYAGQIVMEGFINLRIQPWVRRLITRIMAIIPSIFVIIYFGDSSTANLLILNKVILSLQLSFAIVPLIHLIHFVSSKIIMKGFVISIKTKIIAWILSALIITLNIKLVVETLKDWITIENTKPLTYIPIFILCFVFGLLLMYIIFEPIINGVYNNRVINIHGKTHFPKINKITSYNKIALALDFTKNDGAVLSHAVNLAKQDTILILIHVIESAGASIYGTQVNDRKRLNFYVEQLTKLGIKNSIYEVGYGKAEKSIAEIVEKQSADLLILITYGHKGITDILFETVTNKVKHKITIPILIAR</sequence>
<comment type="caution">
    <text evidence="7">The sequence shown here is derived from an EMBL/GenBank/DDBJ whole genome shotgun (WGS) entry which is preliminary data.</text>
</comment>
<keyword evidence="8" id="KW-1185">Reference proteome</keyword>
<feature type="transmembrane region" description="Helical" evidence="5">
    <location>
        <begin position="194"/>
        <end position="212"/>
    </location>
</feature>
<organism evidence="7 8">
    <name type="scientific">Clostridium tyrobutyricum DIVETGP</name>
    <dbReference type="NCBI Taxonomy" id="1408889"/>
    <lineage>
        <taxon>Bacteria</taxon>
        <taxon>Bacillati</taxon>
        <taxon>Bacillota</taxon>
        <taxon>Clostridia</taxon>
        <taxon>Eubacteriales</taxon>
        <taxon>Clostridiaceae</taxon>
        <taxon>Clostridium</taxon>
    </lineage>
</organism>
<comment type="subcellular location">
    <subcellularLocation>
        <location evidence="1">Membrane</location>
        <topology evidence="1">Multi-pass membrane protein</topology>
    </subcellularLocation>
</comment>
<dbReference type="Pfam" id="PF01566">
    <property type="entry name" value="Nramp"/>
    <property type="match status" value="1"/>
</dbReference>
<dbReference type="PRINTS" id="PR00447">
    <property type="entry name" value="NATRESASSCMP"/>
</dbReference>
<dbReference type="GO" id="GO:0005384">
    <property type="term" value="F:manganese ion transmembrane transporter activity"/>
    <property type="evidence" value="ECO:0007669"/>
    <property type="project" value="TreeGrafter"/>
</dbReference>
<protein>
    <submittedName>
        <fullName evidence="7">Manganese transport protein MntH</fullName>
    </submittedName>
</protein>
<feature type="transmembrane region" description="Helical" evidence="5">
    <location>
        <begin position="227"/>
        <end position="248"/>
    </location>
</feature>
<dbReference type="EMBL" id="CBXI010000027">
    <property type="protein sequence ID" value="CDL91582.1"/>
    <property type="molecule type" value="Genomic_DNA"/>
</dbReference>
<keyword evidence="4 5" id="KW-0472">Membrane</keyword>
<gene>
    <name evidence="7" type="ORF">CTDIVETGP_1652</name>
</gene>
<dbReference type="InterPro" id="IPR014729">
    <property type="entry name" value="Rossmann-like_a/b/a_fold"/>
</dbReference>
<dbReference type="GO" id="GO:0005886">
    <property type="term" value="C:plasma membrane"/>
    <property type="evidence" value="ECO:0007669"/>
    <property type="project" value="TreeGrafter"/>
</dbReference>
<keyword evidence="3 5" id="KW-1133">Transmembrane helix</keyword>
<dbReference type="GO" id="GO:0015086">
    <property type="term" value="F:cadmium ion transmembrane transporter activity"/>
    <property type="evidence" value="ECO:0007669"/>
    <property type="project" value="TreeGrafter"/>
</dbReference>
<feature type="transmembrane region" description="Helical" evidence="5">
    <location>
        <begin position="78"/>
        <end position="105"/>
    </location>
</feature>
<keyword evidence="2 5" id="KW-0812">Transmembrane</keyword>
<evidence type="ECO:0000256" key="3">
    <source>
        <dbReference type="ARBA" id="ARBA00022989"/>
    </source>
</evidence>
<dbReference type="AlphaFoldDB" id="W6NHN6"/>
<feature type="domain" description="UspA" evidence="6">
    <location>
        <begin position="278"/>
        <end position="406"/>
    </location>
</feature>
<dbReference type="GO" id="GO:0034755">
    <property type="term" value="P:iron ion transmembrane transport"/>
    <property type="evidence" value="ECO:0007669"/>
    <property type="project" value="TreeGrafter"/>
</dbReference>
<evidence type="ECO:0000256" key="2">
    <source>
        <dbReference type="ARBA" id="ARBA00022692"/>
    </source>
</evidence>
<evidence type="ECO:0000259" key="6">
    <source>
        <dbReference type="Pfam" id="PF00582"/>
    </source>
</evidence>
<reference evidence="7 8" key="1">
    <citation type="journal article" date="2015" name="Genome Announc.">
        <title>Draft Genome Sequence of Clostridium tyrobutyricum Strain DIVETGP, Isolated from Cow's Milk for Grana Padano Production.</title>
        <authorList>
            <person name="Soggiu A."/>
            <person name="Piras C."/>
            <person name="Gaiarsa S."/>
            <person name="Sassera D."/>
            <person name="Roncada P."/>
            <person name="Bendixen E."/>
            <person name="Brasca M."/>
            <person name="Bonizzi L."/>
        </authorList>
    </citation>
    <scope>NUCLEOTIDE SEQUENCE [LARGE SCALE GENOMIC DNA]</scope>
    <source>
        <strain evidence="7 8">DIVETGP</strain>
    </source>
</reference>
<evidence type="ECO:0000256" key="5">
    <source>
        <dbReference type="SAM" id="Phobius"/>
    </source>
</evidence>
<evidence type="ECO:0000313" key="7">
    <source>
        <dbReference type="EMBL" id="CDL91582.1"/>
    </source>
</evidence>
<accession>W6NHN6</accession>
<dbReference type="PANTHER" id="PTHR11706">
    <property type="entry name" value="SOLUTE CARRIER PROTEIN FAMILY 11 MEMBER"/>
    <property type="match status" value="1"/>
</dbReference>
<feature type="transmembrane region" description="Helical" evidence="5">
    <location>
        <begin position="126"/>
        <end position="143"/>
    </location>
</feature>
<name>W6NHN6_CLOTY</name>
<dbReference type="Gene3D" id="3.40.50.620">
    <property type="entry name" value="HUPs"/>
    <property type="match status" value="1"/>
</dbReference>
<dbReference type="Pfam" id="PF00582">
    <property type="entry name" value="Usp"/>
    <property type="match status" value="1"/>
</dbReference>
<evidence type="ECO:0000256" key="4">
    <source>
        <dbReference type="ARBA" id="ARBA00023136"/>
    </source>
</evidence>
<feature type="transmembrane region" description="Helical" evidence="5">
    <location>
        <begin position="36"/>
        <end position="58"/>
    </location>
</feature>
<dbReference type="PANTHER" id="PTHR11706:SF101">
    <property type="entry name" value="MANGANESE TRANSPORTER SMF1"/>
    <property type="match status" value="1"/>
</dbReference>
<dbReference type="SUPFAM" id="SSF52402">
    <property type="entry name" value="Adenine nucleotide alpha hydrolases-like"/>
    <property type="match status" value="1"/>
</dbReference>
<evidence type="ECO:0000256" key="1">
    <source>
        <dbReference type="ARBA" id="ARBA00004141"/>
    </source>
</evidence>
<dbReference type="CDD" id="cd00293">
    <property type="entry name" value="USP-like"/>
    <property type="match status" value="1"/>
</dbReference>